<dbReference type="InterPro" id="IPR001878">
    <property type="entry name" value="Znf_CCHC"/>
</dbReference>
<evidence type="ECO:0000313" key="5">
    <source>
        <dbReference type="Proteomes" id="UP001632037"/>
    </source>
</evidence>
<organism evidence="4 5">
    <name type="scientific">Phytophthora oleae</name>
    <dbReference type="NCBI Taxonomy" id="2107226"/>
    <lineage>
        <taxon>Eukaryota</taxon>
        <taxon>Sar</taxon>
        <taxon>Stramenopiles</taxon>
        <taxon>Oomycota</taxon>
        <taxon>Peronosporomycetes</taxon>
        <taxon>Peronosporales</taxon>
        <taxon>Peronosporaceae</taxon>
        <taxon>Phytophthora</taxon>
    </lineage>
</organism>
<dbReference type="AlphaFoldDB" id="A0ABD3G4T7"/>
<protein>
    <recommendedName>
        <fullName evidence="3">CCHC-type domain-containing protein</fullName>
    </recommendedName>
</protein>
<feature type="compositionally biased region" description="Basic and acidic residues" evidence="2">
    <location>
        <begin position="216"/>
        <end position="226"/>
    </location>
</feature>
<gene>
    <name evidence="4" type="ORF">V7S43_001194</name>
</gene>
<feature type="region of interest" description="Disordered" evidence="2">
    <location>
        <begin position="216"/>
        <end position="237"/>
    </location>
</feature>
<keyword evidence="5" id="KW-1185">Reference proteome</keyword>
<keyword evidence="1" id="KW-0862">Zinc</keyword>
<dbReference type="SMART" id="SM00343">
    <property type="entry name" value="ZnF_C2HC"/>
    <property type="match status" value="1"/>
</dbReference>
<dbReference type="SUPFAM" id="SSF57756">
    <property type="entry name" value="Retrovirus zinc finger-like domains"/>
    <property type="match status" value="1"/>
</dbReference>
<keyword evidence="1" id="KW-0863">Zinc-finger</keyword>
<dbReference type="GO" id="GO:0008270">
    <property type="term" value="F:zinc ion binding"/>
    <property type="evidence" value="ECO:0007669"/>
    <property type="project" value="UniProtKB-KW"/>
</dbReference>
<comment type="caution">
    <text evidence="4">The sequence shown here is derived from an EMBL/GenBank/DDBJ whole genome shotgun (WGS) entry which is preliminary data.</text>
</comment>
<evidence type="ECO:0000256" key="1">
    <source>
        <dbReference type="PROSITE-ProRule" id="PRU00047"/>
    </source>
</evidence>
<dbReference type="EMBL" id="JBIMZQ010000002">
    <property type="protein sequence ID" value="KAL3673484.1"/>
    <property type="molecule type" value="Genomic_DNA"/>
</dbReference>
<evidence type="ECO:0000256" key="2">
    <source>
        <dbReference type="SAM" id="MobiDB-lite"/>
    </source>
</evidence>
<dbReference type="Proteomes" id="UP001632037">
    <property type="component" value="Unassembled WGS sequence"/>
</dbReference>
<feature type="domain" description="CCHC-type" evidence="3">
    <location>
        <begin position="164"/>
        <end position="180"/>
    </location>
</feature>
<accession>A0ABD3G4T7</accession>
<dbReference type="InterPro" id="IPR036875">
    <property type="entry name" value="Znf_CCHC_sf"/>
</dbReference>
<name>A0ABD3G4T7_9STRA</name>
<reference evidence="4 5" key="1">
    <citation type="submission" date="2024-09" db="EMBL/GenBank/DDBJ databases">
        <title>Genome sequencing and assembly of Phytophthora oleae, isolate VK10A, causative agent of rot of olive drupes.</title>
        <authorList>
            <person name="Conti Taguali S."/>
            <person name="Riolo M."/>
            <person name="La Spada F."/>
            <person name="Cacciola S.O."/>
            <person name="Dionisio G."/>
        </authorList>
    </citation>
    <scope>NUCLEOTIDE SEQUENCE [LARGE SCALE GENOMIC DNA]</scope>
    <source>
        <strain evidence="4 5">VK10A</strain>
    </source>
</reference>
<dbReference type="PROSITE" id="PS50158">
    <property type="entry name" value="ZF_CCHC"/>
    <property type="match status" value="1"/>
</dbReference>
<evidence type="ECO:0000313" key="4">
    <source>
        <dbReference type="EMBL" id="KAL3673484.1"/>
    </source>
</evidence>
<keyword evidence="1" id="KW-0479">Metal-binding</keyword>
<sequence>MEALIVSHGYKAMRGGKWPTIACISNAAVDSVANEPRFAFQLCFESETTANKVFLAYLERDDSSSCVKDGNTIRLTRVRNIEWSTERRQMVWPSSAAELENLGRRLHLFGIQPGPGRRWGTLVLQDEQSAVRLYDKYGVQQHKRIFIGNIKLFVNKPGDDGGLRCFRCGLSGHYSSQCRRAIEHQAQQDRGNDRERWNSQWQGRANDRWQAIAARARRDPENDRQYRPQALNTGRQPRGLYSNQLVVGNRGPCRDDYETSIRSLVADQVREQSRELAFHIQTEIQRHTQEVDSRLNAHDSAIRTIQTAQESTTAEVKGIASLLERMARHLKVPDFCAGSLESGTDSQ</sequence>
<evidence type="ECO:0000259" key="3">
    <source>
        <dbReference type="PROSITE" id="PS50158"/>
    </source>
</evidence>
<proteinExistence type="predicted"/>